<reference evidence="2 3" key="1">
    <citation type="submission" date="2021-08" db="EMBL/GenBank/DDBJ databases">
        <title>Complete genome sequence of Leptospira kobayashii strain E30.</title>
        <authorList>
            <person name="Nakao R."/>
            <person name="Nakamura S."/>
            <person name="Masuzawa T."/>
            <person name="Koizumi N."/>
        </authorList>
    </citation>
    <scope>NUCLEOTIDE SEQUENCE [LARGE SCALE GENOMIC DNA]</scope>
    <source>
        <strain evidence="2 3">E30</strain>
    </source>
</reference>
<evidence type="ECO:0000313" key="3">
    <source>
        <dbReference type="Proteomes" id="UP000245263"/>
    </source>
</evidence>
<keyword evidence="3" id="KW-1185">Reference proteome</keyword>
<dbReference type="RefSeq" id="WP_109022431.1">
    <property type="nucleotide sequence ID" value="NZ_AP025029.1"/>
</dbReference>
<dbReference type="Proteomes" id="UP000245263">
    <property type="component" value="Chromosome 2"/>
</dbReference>
<name>A0ABM7UNN0_9LEPT</name>
<evidence type="ECO:0000256" key="1">
    <source>
        <dbReference type="SAM" id="SignalP"/>
    </source>
</evidence>
<dbReference type="EMBL" id="AP025029">
    <property type="protein sequence ID" value="BDA80752.1"/>
    <property type="molecule type" value="Genomic_DNA"/>
</dbReference>
<protein>
    <recommendedName>
        <fullName evidence="4">Lipoprotein</fullName>
    </recommendedName>
</protein>
<gene>
    <name evidence="2" type="ORF">LPTSP3_g36820</name>
</gene>
<feature type="chain" id="PRO_5047316099" description="Lipoprotein" evidence="1">
    <location>
        <begin position="25"/>
        <end position="144"/>
    </location>
</feature>
<accession>A0ABM7UNN0</accession>
<evidence type="ECO:0000313" key="2">
    <source>
        <dbReference type="EMBL" id="BDA80752.1"/>
    </source>
</evidence>
<sequence length="144" mass="16294">MKKIWMFIASLCFGISLFAQNGNAKQLCSSFKDCISKAEKTDIHRKKIQLYDEAIVNFKSSDGEKNRISILLKRANSIIKEANGDTGYKGEIALKVTHKPEYKKQQFDKASEDLNSIEPNLSLLNTSEQTLYESLKSEINSQNP</sequence>
<evidence type="ECO:0008006" key="4">
    <source>
        <dbReference type="Google" id="ProtNLM"/>
    </source>
</evidence>
<organism evidence="2 3">
    <name type="scientific">Leptospira kobayashii</name>
    <dbReference type="NCBI Taxonomy" id="1917830"/>
    <lineage>
        <taxon>Bacteria</taxon>
        <taxon>Pseudomonadati</taxon>
        <taxon>Spirochaetota</taxon>
        <taxon>Spirochaetia</taxon>
        <taxon>Leptospirales</taxon>
        <taxon>Leptospiraceae</taxon>
        <taxon>Leptospira</taxon>
    </lineage>
</organism>
<feature type="signal peptide" evidence="1">
    <location>
        <begin position="1"/>
        <end position="24"/>
    </location>
</feature>
<proteinExistence type="predicted"/>
<keyword evidence="1" id="KW-0732">Signal</keyword>